<dbReference type="Proteomes" id="UP000005237">
    <property type="component" value="Unassembled WGS sequence"/>
</dbReference>
<name>A0A8R1EUV2_CAEJA</name>
<evidence type="ECO:0000313" key="4">
    <source>
        <dbReference type="Proteomes" id="UP000005237"/>
    </source>
</evidence>
<keyword evidence="4" id="KW-1185">Reference proteome</keyword>
<dbReference type="EnsemblMetazoa" id="CJA43142.1">
    <property type="protein sequence ID" value="CJA43142.1"/>
    <property type="gene ID" value="WBGene00218990"/>
</dbReference>
<evidence type="ECO:0000256" key="1">
    <source>
        <dbReference type="ARBA" id="ARBA00004496"/>
    </source>
</evidence>
<comment type="subcellular location">
    <subcellularLocation>
        <location evidence="1">Cytoplasm</location>
    </subcellularLocation>
</comment>
<protein>
    <submittedName>
        <fullName evidence="3">Uncharacterized protein</fullName>
    </submittedName>
</protein>
<dbReference type="Pfam" id="PF03250">
    <property type="entry name" value="Tropomodulin"/>
    <property type="match status" value="1"/>
</dbReference>
<evidence type="ECO:0000256" key="2">
    <source>
        <dbReference type="ARBA" id="ARBA00022490"/>
    </source>
</evidence>
<dbReference type="GO" id="GO:0005523">
    <property type="term" value="F:tropomyosin binding"/>
    <property type="evidence" value="ECO:0007669"/>
    <property type="project" value="InterPro"/>
</dbReference>
<reference evidence="3" key="2">
    <citation type="submission" date="2022-06" db="UniProtKB">
        <authorList>
            <consortium name="EnsemblMetazoa"/>
        </authorList>
    </citation>
    <scope>IDENTIFICATION</scope>
    <source>
        <strain evidence="3">DF5081</strain>
    </source>
</reference>
<sequence>MEPPAANHPPTAMFPRSRLYHSYYSEEKTFSAPSANTQKGSQLPSKVYNKGLKDLEDNDIEGLLSKLSMDELEDLNNDFDPDVSPFHVKMKLFQLVF</sequence>
<dbReference type="GO" id="GO:0005737">
    <property type="term" value="C:cytoplasm"/>
    <property type="evidence" value="ECO:0007669"/>
    <property type="project" value="UniProtKB-SubCell"/>
</dbReference>
<organism evidence="3 4">
    <name type="scientific">Caenorhabditis japonica</name>
    <dbReference type="NCBI Taxonomy" id="281687"/>
    <lineage>
        <taxon>Eukaryota</taxon>
        <taxon>Metazoa</taxon>
        <taxon>Ecdysozoa</taxon>
        <taxon>Nematoda</taxon>
        <taxon>Chromadorea</taxon>
        <taxon>Rhabditida</taxon>
        <taxon>Rhabditina</taxon>
        <taxon>Rhabditomorpha</taxon>
        <taxon>Rhabditoidea</taxon>
        <taxon>Rhabditidae</taxon>
        <taxon>Peloderinae</taxon>
        <taxon>Caenorhabditis</taxon>
    </lineage>
</organism>
<evidence type="ECO:0000313" key="3">
    <source>
        <dbReference type="EnsemblMetazoa" id="CJA43142.1"/>
    </source>
</evidence>
<proteinExistence type="predicted"/>
<keyword evidence="2" id="KW-0963">Cytoplasm</keyword>
<dbReference type="InterPro" id="IPR004934">
    <property type="entry name" value="TMOD"/>
</dbReference>
<reference evidence="4" key="1">
    <citation type="submission" date="2010-08" db="EMBL/GenBank/DDBJ databases">
        <authorList>
            <consortium name="Caenorhabditis japonica Sequencing Consortium"/>
            <person name="Wilson R.K."/>
        </authorList>
    </citation>
    <scope>NUCLEOTIDE SEQUENCE [LARGE SCALE GENOMIC DNA]</scope>
    <source>
        <strain evidence="4">DF5081</strain>
    </source>
</reference>
<dbReference type="GO" id="GO:0051694">
    <property type="term" value="P:pointed-end actin filament capping"/>
    <property type="evidence" value="ECO:0007669"/>
    <property type="project" value="InterPro"/>
</dbReference>
<accession>A0A8R1EUV2</accession>
<dbReference type="AlphaFoldDB" id="A0A8R1EUV2"/>